<dbReference type="SUPFAM" id="SSF81324">
    <property type="entry name" value="Voltage-gated potassium channels"/>
    <property type="match status" value="1"/>
</dbReference>
<dbReference type="Gene3D" id="1.10.287.70">
    <property type="match status" value="1"/>
</dbReference>
<dbReference type="EMBL" id="CAMPGE010025605">
    <property type="protein sequence ID" value="CAI2383345.1"/>
    <property type="molecule type" value="Genomic_DNA"/>
</dbReference>
<feature type="domain" description="Potassium channel" evidence="2">
    <location>
        <begin position="52"/>
        <end position="120"/>
    </location>
</feature>
<dbReference type="InterPro" id="IPR013099">
    <property type="entry name" value="K_chnl_dom"/>
</dbReference>
<dbReference type="GO" id="GO:0016020">
    <property type="term" value="C:membrane"/>
    <property type="evidence" value="ECO:0007669"/>
    <property type="project" value="InterPro"/>
</dbReference>
<reference evidence="3" key="1">
    <citation type="submission" date="2023-07" db="EMBL/GenBank/DDBJ databases">
        <authorList>
            <consortium name="AG Swart"/>
            <person name="Singh M."/>
            <person name="Singh A."/>
            <person name="Seah K."/>
            <person name="Emmerich C."/>
        </authorList>
    </citation>
    <scope>NUCLEOTIDE SEQUENCE</scope>
    <source>
        <strain evidence="3">DP1</strain>
    </source>
</reference>
<evidence type="ECO:0000256" key="1">
    <source>
        <dbReference type="SAM" id="Phobius"/>
    </source>
</evidence>
<accession>A0AAD2D8E8</accession>
<gene>
    <name evidence="3" type="ORF">ECRASSUSDP1_LOCUS24844</name>
</gene>
<keyword evidence="1" id="KW-0472">Membrane</keyword>
<dbReference type="GO" id="GO:0016286">
    <property type="term" value="F:small conductance calcium-activated potassium channel activity"/>
    <property type="evidence" value="ECO:0007669"/>
    <property type="project" value="InterPro"/>
</dbReference>
<keyword evidence="1" id="KW-1133">Transmembrane helix</keyword>
<protein>
    <recommendedName>
        <fullName evidence="2">Potassium channel domain-containing protein</fullName>
    </recommendedName>
</protein>
<dbReference type="AlphaFoldDB" id="A0AAD2D8E8"/>
<evidence type="ECO:0000313" key="3">
    <source>
        <dbReference type="EMBL" id="CAI2383345.1"/>
    </source>
</evidence>
<feature type="transmembrane region" description="Helical" evidence="1">
    <location>
        <begin position="33"/>
        <end position="52"/>
    </location>
</feature>
<organism evidence="3 4">
    <name type="scientific">Euplotes crassus</name>
    <dbReference type="NCBI Taxonomy" id="5936"/>
    <lineage>
        <taxon>Eukaryota</taxon>
        <taxon>Sar</taxon>
        <taxon>Alveolata</taxon>
        <taxon>Ciliophora</taxon>
        <taxon>Intramacronucleata</taxon>
        <taxon>Spirotrichea</taxon>
        <taxon>Hypotrichia</taxon>
        <taxon>Euplotida</taxon>
        <taxon>Euplotidae</taxon>
        <taxon>Moneuplotes</taxon>
    </lineage>
</organism>
<keyword evidence="1" id="KW-0812">Transmembrane</keyword>
<sequence length="324" mass="37963">MNSRACRVAACMGVRVDYKFAFKCIFRENSVKLVSACFLVYSVLFGYMFRICETPSRHMVPDAPPMDIRNSIWCAITSMTTVGYGDVVPYSGTGSYIGLLCSIIGIQTTAFFLISYQQFLEFDKPQKFSYKLLGNIRRYEDVKMKAKNHIVSYYKYKIRGSKRAKEIYRHTHSNTCTCVNICRTKFIEYNNYARDFKLFRIARRIDKTIRIQSITPMDLLFEYVCKAYKNTESVKERLKIIWMLCDPKQFSKQAIADIDAKFHFRKSQMNIEPQVFCSFSEFSLLKDIHIKKYFPKARSQEKLSIKKDYSELEDALNISFGKEE</sequence>
<name>A0AAD2D8E8_EUPCR</name>
<keyword evidence="4" id="KW-1185">Reference proteome</keyword>
<proteinExistence type="predicted"/>
<comment type="caution">
    <text evidence="3">The sequence shown here is derived from an EMBL/GenBank/DDBJ whole genome shotgun (WGS) entry which is preliminary data.</text>
</comment>
<evidence type="ECO:0000313" key="4">
    <source>
        <dbReference type="Proteomes" id="UP001295684"/>
    </source>
</evidence>
<dbReference type="PANTHER" id="PTHR10153">
    <property type="entry name" value="SMALL CONDUCTANCE CALCIUM-ACTIVATED POTASSIUM CHANNEL"/>
    <property type="match status" value="1"/>
</dbReference>
<evidence type="ECO:0000259" key="2">
    <source>
        <dbReference type="Pfam" id="PF07885"/>
    </source>
</evidence>
<dbReference type="Pfam" id="PF07885">
    <property type="entry name" value="Ion_trans_2"/>
    <property type="match status" value="1"/>
</dbReference>
<dbReference type="Proteomes" id="UP001295684">
    <property type="component" value="Unassembled WGS sequence"/>
</dbReference>
<dbReference type="InterPro" id="IPR015449">
    <property type="entry name" value="K_chnl_Ca-activ_SK"/>
</dbReference>
<feature type="transmembrane region" description="Helical" evidence="1">
    <location>
        <begin position="96"/>
        <end position="116"/>
    </location>
</feature>